<dbReference type="AlphaFoldDB" id="A0A383C3Z3"/>
<dbReference type="EMBL" id="UINC01205644">
    <property type="protein sequence ID" value="SVE26904.1"/>
    <property type="molecule type" value="Genomic_DNA"/>
</dbReference>
<organism evidence="9">
    <name type="scientific">marine metagenome</name>
    <dbReference type="NCBI Taxonomy" id="408172"/>
    <lineage>
        <taxon>unclassified sequences</taxon>
        <taxon>metagenomes</taxon>
        <taxon>ecological metagenomes</taxon>
    </lineage>
</organism>
<keyword evidence="1" id="KW-1003">Cell membrane</keyword>
<evidence type="ECO:0000256" key="5">
    <source>
        <dbReference type="ARBA" id="ARBA00022985"/>
    </source>
</evidence>
<dbReference type="Pfam" id="PF00535">
    <property type="entry name" value="Glycos_transf_2"/>
    <property type="match status" value="1"/>
</dbReference>
<protein>
    <recommendedName>
        <fullName evidence="8">Glycosyltransferase 2-like domain-containing protein</fullName>
    </recommendedName>
</protein>
<evidence type="ECO:0000256" key="7">
    <source>
        <dbReference type="ARBA" id="ARBA00023136"/>
    </source>
</evidence>
<evidence type="ECO:0000259" key="8">
    <source>
        <dbReference type="Pfam" id="PF00535"/>
    </source>
</evidence>
<reference evidence="9" key="1">
    <citation type="submission" date="2018-05" db="EMBL/GenBank/DDBJ databases">
        <authorList>
            <person name="Lanie J.A."/>
            <person name="Ng W.-L."/>
            <person name="Kazmierczak K.M."/>
            <person name="Andrzejewski T.M."/>
            <person name="Davidsen T.M."/>
            <person name="Wayne K.J."/>
            <person name="Tettelin H."/>
            <person name="Glass J.I."/>
            <person name="Rusch D."/>
            <person name="Podicherti R."/>
            <person name="Tsui H.-C.T."/>
            <person name="Winkler M.E."/>
        </authorList>
    </citation>
    <scope>NUCLEOTIDE SEQUENCE</scope>
</reference>
<evidence type="ECO:0000256" key="2">
    <source>
        <dbReference type="ARBA" id="ARBA00022676"/>
    </source>
</evidence>
<keyword evidence="7" id="KW-0472">Membrane</keyword>
<keyword evidence="3" id="KW-0808">Transferase</keyword>
<dbReference type="PANTHER" id="PTHR48090">
    <property type="entry name" value="UNDECAPRENYL-PHOSPHATE 4-DEOXY-4-FORMAMIDO-L-ARABINOSE TRANSFERASE-RELATED"/>
    <property type="match status" value="1"/>
</dbReference>
<dbReference type="GO" id="GO:0005886">
    <property type="term" value="C:plasma membrane"/>
    <property type="evidence" value="ECO:0007669"/>
    <property type="project" value="TreeGrafter"/>
</dbReference>
<dbReference type="InterPro" id="IPR001173">
    <property type="entry name" value="Glyco_trans_2-like"/>
</dbReference>
<keyword evidence="2" id="KW-0328">Glycosyltransferase</keyword>
<dbReference type="InterPro" id="IPR029044">
    <property type="entry name" value="Nucleotide-diphossugar_trans"/>
</dbReference>
<feature type="domain" description="Glycosyltransferase 2-like" evidence="8">
    <location>
        <begin position="9"/>
        <end position="138"/>
    </location>
</feature>
<dbReference type="CDD" id="cd04187">
    <property type="entry name" value="DPM1_like_bac"/>
    <property type="match status" value="1"/>
</dbReference>
<gene>
    <name evidence="9" type="ORF">METZ01_LOCUS479758</name>
</gene>
<dbReference type="GO" id="GO:0099621">
    <property type="term" value="F:undecaprenyl-phosphate 4-deoxy-4-formamido-L-arabinose transferase activity"/>
    <property type="evidence" value="ECO:0007669"/>
    <property type="project" value="TreeGrafter"/>
</dbReference>
<dbReference type="GO" id="GO:0009103">
    <property type="term" value="P:lipopolysaccharide biosynthetic process"/>
    <property type="evidence" value="ECO:0007669"/>
    <property type="project" value="UniProtKB-KW"/>
</dbReference>
<name>A0A383C3Z3_9ZZZZ</name>
<evidence type="ECO:0000256" key="1">
    <source>
        <dbReference type="ARBA" id="ARBA00022475"/>
    </source>
</evidence>
<keyword evidence="4" id="KW-0812">Transmembrane</keyword>
<feature type="non-terminal residue" evidence="9">
    <location>
        <position position="193"/>
    </location>
</feature>
<evidence type="ECO:0000256" key="6">
    <source>
        <dbReference type="ARBA" id="ARBA00022989"/>
    </source>
</evidence>
<dbReference type="PANTHER" id="PTHR48090:SF3">
    <property type="entry name" value="UNDECAPRENYL-PHOSPHATE 4-DEOXY-4-FORMAMIDO-L-ARABINOSE TRANSFERASE"/>
    <property type="match status" value="1"/>
</dbReference>
<accession>A0A383C3Z3</accession>
<dbReference type="Gene3D" id="3.90.550.10">
    <property type="entry name" value="Spore Coat Polysaccharide Biosynthesis Protein SpsA, Chain A"/>
    <property type="match status" value="1"/>
</dbReference>
<keyword evidence="5" id="KW-0448">Lipopolysaccharide biosynthesis</keyword>
<dbReference type="InterPro" id="IPR050256">
    <property type="entry name" value="Glycosyltransferase_2"/>
</dbReference>
<dbReference type="SUPFAM" id="SSF53448">
    <property type="entry name" value="Nucleotide-diphospho-sugar transferases"/>
    <property type="match status" value="1"/>
</dbReference>
<keyword evidence="6" id="KW-1133">Transmembrane helix</keyword>
<proteinExistence type="predicted"/>
<evidence type="ECO:0000256" key="4">
    <source>
        <dbReference type="ARBA" id="ARBA00022692"/>
    </source>
</evidence>
<evidence type="ECO:0000256" key="3">
    <source>
        <dbReference type="ARBA" id="ARBA00022679"/>
    </source>
</evidence>
<sequence>MSQCQSAISVVIPVFNSREILTSLYRRISSVLASNWSDYEIIFIDDCSTDDVWLVICELCESDHHVVGVRLHKNVGYDRALMFGLQRATAATVVIMDDDLQHAPEDIPSLVIELEKGYDIVYAQFNRKRYGVAKRLGSRINNKLAEILINKPKGLYLSPFKVVTKELIDLIANERTMFPYMDGLFLQVTASIS</sequence>
<evidence type="ECO:0000313" key="9">
    <source>
        <dbReference type="EMBL" id="SVE26904.1"/>
    </source>
</evidence>